<keyword evidence="3" id="KW-1185">Reference proteome</keyword>
<accession>A0ABP7GJ29</accession>
<gene>
    <name evidence="2" type="ORF">GCM10022402_48380</name>
</gene>
<feature type="region of interest" description="Disordered" evidence="1">
    <location>
        <begin position="1"/>
        <end position="30"/>
    </location>
</feature>
<evidence type="ECO:0000313" key="2">
    <source>
        <dbReference type="EMBL" id="GAA3765451.1"/>
    </source>
</evidence>
<name>A0ABP7GJ29_9ACTN</name>
<dbReference type="Proteomes" id="UP001500908">
    <property type="component" value="Unassembled WGS sequence"/>
</dbReference>
<reference evidence="3" key="1">
    <citation type="journal article" date="2019" name="Int. J. Syst. Evol. Microbiol.">
        <title>The Global Catalogue of Microorganisms (GCM) 10K type strain sequencing project: providing services to taxonomists for standard genome sequencing and annotation.</title>
        <authorList>
            <consortium name="The Broad Institute Genomics Platform"/>
            <consortium name="The Broad Institute Genome Sequencing Center for Infectious Disease"/>
            <person name="Wu L."/>
            <person name="Ma J."/>
        </authorList>
    </citation>
    <scope>NUCLEOTIDE SEQUENCE [LARGE SCALE GENOMIC DNA]</scope>
    <source>
        <strain evidence="3">JCM 17137</strain>
    </source>
</reference>
<protein>
    <recommendedName>
        <fullName evidence="4">Type I restriction enzyme R protein N terminus (HSDR_N)</fullName>
    </recommendedName>
</protein>
<evidence type="ECO:0000256" key="1">
    <source>
        <dbReference type="SAM" id="MobiDB-lite"/>
    </source>
</evidence>
<evidence type="ECO:0008006" key="4">
    <source>
        <dbReference type="Google" id="ProtNLM"/>
    </source>
</evidence>
<evidence type="ECO:0000313" key="3">
    <source>
        <dbReference type="Proteomes" id="UP001500908"/>
    </source>
</evidence>
<dbReference type="RefSeq" id="WP_344977128.1">
    <property type="nucleotide sequence ID" value="NZ_BAABDD010000047.1"/>
</dbReference>
<organism evidence="2 3">
    <name type="scientific">Salinactinospora qingdaonensis</name>
    <dbReference type="NCBI Taxonomy" id="702744"/>
    <lineage>
        <taxon>Bacteria</taxon>
        <taxon>Bacillati</taxon>
        <taxon>Actinomycetota</taxon>
        <taxon>Actinomycetes</taxon>
        <taxon>Streptosporangiales</taxon>
        <taxon>Nocardiopsidaceae</taxon>
        <taxon>Salinactinospora</taxon>
    </lineage>
</organism>
<comment type="caution">
    <text evidence="2">The sequence shown here is derived from an EMBL/GenBank/DDBJ whole genome shotgun (WGS) entry which is preliminary data.</text>
</comment>
<dbReference type="EMBL" id="BAABDD010000047">
    <property type="protein sequence ID" value="GAA3765451.1"/>
    <property type="molecule type" value="Genomic_DNA"/>
</dbReference>
<proteinExistence type="predicted"/>
<sequence length="253" mass="28338">MDPDETQVLTRTGEFEVAEDATSDTGPTPQWEADARYRLAAAVDRFTAPLNDLLERDANEGDTRMWVADFLSEGLGYNKYDALTTEYRTQGESIDYGLRIRGELFAFLEVKRCGQDVDARSLRPARTNAAEEGVEWLLLTNGRVWRAYHLSDDDAGPELVLEVDLFGEDEQATLDALFHLTREAVAGERLEGLRRWHAALTASPLAEVLLSEPVIATIRAQVRERTGHVGHLGDTDDVTHALTNEILRRRVTD</sequence>